<feature type="transmembrane region" description="Helical" evidence="1">
    <location>
        <begin position="7"/>
        <end position="28"/>
    </location>
</feature>
<evidence type="ECO:0000313" key="2">
    <source>
        <dbReference type="EMBL" id="XFO67271.1"/>
    </source>
</evidence>
<keyword evidence="1" id="KW-0812">Transmembrane</keyword>
<proteinExistence type="predicted"/>
<feature type="transmembrane region" description="Helical" evidence="1">
    <location>
        <begin position="34"/>
        <end position="54"/>
    </location>
</feature>
<sequence length="192" mass="21923">MNTYQRISVVLCIFLIAAQGFSLVGIVSRGNHDFISNIVGSTLFWFTYTVFEYIYKLRINYYLRLAVIIAIISDGFWGFYFNLYVTSPFFDRIQHIFSAYVIALFFYAIVMHFQNKPIEIRPGIKFVFVAAIGMAAGSFNEVIEFAADTIMKPQILNQPSLQDTDLDLVSNTIGAVLAGIHLMYSSKDYKRL</sequence>
<keyword evidence="1" id="KW-0472">Membrane</keyword>
<dbReference type="EMBL" id="CP155573">
    <property type="protein sequence ID" value="XFO67271.1"/>
    <property type="molecule type" value="Genomic_DNA"/>
</dbReference>
<organism evidence="2 3">
    <name type="scientific">Sporomusa silvacetica DSM 10669</name>
    <dbReference type="NCBI Taxonomy" id="1123289"/>
    <lineage>
        <taxon>Bacteria</taxon>
        <taxon>Bacillati</taxon>
        <taxon>Bacillota</taxon>
        <taxon>Negativicutes</taxon>
        <taxon>Selenomonadales</taxon>
        <taxon>Sporomusaceae</taxon>
        <taxon>Sporomusa</taxon>
    </lineage>
</organism>
<keyword evidence="1" id="KW-1133">Transmembrane helix</keyword>
<dbReference type="RefSeq" id="WP_094606842.1">
    <property type="nucleotide sequence ID" value="NZ_CP155573.1"/>
</dbReference>
<evidence type="ECO:0000256" key="1">
    <source>
        <dbReference type="SAM" id="Phobius"/>
    </source>
</evidence>
<reference evidence="2" key="1">
    <citation type="submission" date="2024-05" db="EMBL/GenBank/DDBJ databases">
        <title>Isolation and characterization of Sporomusa carbonis sp. nov., a carboxydotrophic hydrogenogen in the genus of Sporomusa isolated from a charcoal burning pile.</title>
        <authorList>
            <person name="Boeer T."/>
            <person name="Rosenbaum F."/>
            <person name="Eysell L."/>
            <person name="Mueller V."/>
            <person name="Daniel R."/>
            <person name="Poehlein A."/>
        </authorList>
    </citation>
    <scope>NUCLEOTIDE SEQUENCE [LARGE SCALE GENOMIC DNA]</scope>
    <source>
        <strain evidence="2">DSM 10669</strain>
    </source>
</reference>
<keyword evidence="3" id="KW-1185">Reference proteome</keyword>
<dbReference type="Pfam" id="PF09997">
    <property type="entry name" value="DUF2238"/>
    <property type="match status" value="1"/>
</dbReference>
<gene>
    <name evidence="2" type="ORF">SPSIL_034660</name>
</gene>
<name>A0ABZ3INH8_9FIRM</name>
<evidence type="ECO:0008006" key="4">
    <source>
        <dbReference type="Google" id="ProtNLM"/>
    </source>
</evidence>
<evidence type="ECO:0000313" key="3">
    <source>
        <dbReference type="Proteomes" id="UP000216752"/>
    </source>
</evidence>
<protein>
    <recommendedName>
        <fullName evidence="4">VanZ like family protein</fullName>
    </recommendedName>
</protein>
<feature type="transmembrane region" description="Helical" evidence="1">
    <location>
        <begin position="93"/>
        <end position="114"/>
    </location>
</feature>
<feature type="transmembrane region" description="Helical" evidence="1">
    <location>
        <begin position="126"/>
        <end position="146"/>
    </location>
</feature>
<feature type="transmembrane region" description="Helical" evidence="1">
    <location>
        <begin position="166"/>
        <end position="184"/>
    </location>
</feature>
<feature type="transmembrane region" description="Helical" evidence="1">
    <location>
        <begin position="61"/>
        <end position="81"/>
    </location>
</feature>
<accession>A0ABZ3INH8</accession>
<dbReference type="Proteomes" id="UP000216752">
    <property type="component" value="Chromosome"/>
</dbReference>
<dbReference type="InterPro" id="IPR014509">
    <property type="entry name" value="YjdF-like"/>
</dbReference>